<feature type="compositionally biased region" description="Polar residues" evidence="1">
    <location>
        <begin position="1"/>
        <end position="13"/>
    </location>
</feature>
<gene>
    <name evidence="2" type="ORF">BaRGS_00002161</name>
</gene>
<proteinExistence type="predicted"/>
<evidence type="ECO:0000256" key="1">
    <source>
        <dbReference type="SAM" id="MobiDB-lite"/>
    </source>
</evidence>
<feature type="region of interest" description="Disordered" evidence="1">
    <location>
        <begin position="1"/>
        <end position="32"/>
    </location>
</feature>
<evidence type="ECO:0000313" key="2">
    <source>
        <dbReference type="EMBL" id="KAK7506686.1"/>
    </source>
</evidence>
<name>A0ABD0M5N8_9CAEN</name>
<reference evidence="2 3" key="1">
    <citation type="journal article" date="2023" name="Sci. Data">
        <title>Genome assembly of the Korean intertidal mud-creeper Batillaria attramentaria.</title>
        <authorList>
            <person name="Patra A.K."/>
            <person name="Ho P.T."/>
            <person name="Jun S."/>
            <person name="Lee S.J."/>
            <person name="Kim Y."/>
            <person name="Won Y.J."/>
        </authorList>
    </citation>
    <scope>NUCLEOTIDE SEQUENCE [LARGE SCALE GENOMIC DNA]</scope>
    <source>
        <strain evidence="2">Wonlab-2016</strain>
    </source>
</reference>
<sequence>MSAESQLTLTPASPSKIRPPSPEGQQQGEIPQRRSVLHTNACRVQLALLSVLSLLRQLARCRLRWIAFLHSATIAREIFWWQENLCDDSVEFDLSTR</sequence>
<comment type="caution">
    <text evidence="2">The sequence shown here is derived from an EMBL/GenBank/DDBJ whole genome shotgun (WGS) entry which is preliminary data.</text>
</comment>
<organism evidence="2 3">
    <name type="scientific">Batillaria attramentaria</name>
    <dbReference type="NCBI Taxonomy" id="370345"/>
    <lineage>
        <taxon>Eukaryota</taxon>
        <taxon>Metazoa</taxon>
        <taxon>Spiralia</taxon>
        <taxon>Lophotrochozoa</taxon>
        <taxon>Mollusca</taxon>
        <taxon>Gastropoda</taxon>
        <taxon>Caenogastropoda</taxon>
        <taxon>Sorbeoconcha</taxon>
        <taxon>Cerithioidea</taxon>
        <taxon>Batillariidae</taxon>
        <taxon>Batillaria</taxon>
    </lineage>
</organism>
<dbReference type="Proteomes" id="UP001519460">
    <property type="component" value="Unassembled WGS sequence"/>
</dbReference>
<protein>
    <submittedName>
        <fullName evidence="2">Uncharacterized protein</fullName>
    </submittedName>
</protein>
<keyword evidence="3" id="KW-1185">Reference proteome</keyword>
<dbReference type="EMBL" id="JACVVK020000006">
    <property type="protein sequence ID" value="KAK7506686.1"/>
    <property type="molecule type" value="Genomic_DNA"/>
</dbReference>
<evidence type="ECO:0000313" key="3">
    <source>
        <dbReference type="Proteomes" id="UP001519460"/>
    </source>
</evidence>
<accession>A0ABD0M5N8</accession>
<dbReference type="AlphaFoldDB" id="A0ABD0M5N8"/>